<gene>
    <name evidence="3" type="ORF">ACG33_15245</name>
</gene>
<evidence type="ECO:0000256" key="2">
    <source>
        <dbReference type="SAM" id="SignalP"/>
    </source>
</evidence>
<dbReference type="EMBL" id="CP011971">
    <property type="protein sequence ID" value="AMN48428.1"/>
    <property type="molecule type" value="Genomic_DNA"/>
</dbReference>
<keyword evidence="1" id="KW-1133">Transmembrane helix</keyword>
<dbReference type="AlphaFoldDB" id="A0A127FEY5"/>
<evidence type="ECO:0000256" key="1">
    <source>
        <dbReference type="SAM" id="Phobius"/>
    </source>
</evidence>
<dbReference type="Proteomes" id="UP000070250">
    <property type="component" value="Chromosome"/>
</dbReference>
<sequence>MPTVYVALALLRSSLSAGAAPVSVLRVFAGWVIKNVLTIALLVIAFRSRAFAPPALLGGVGVALAAYWLCMVLGRVKHANSVDSG</sequence>
<dbReference type="KEGG" id="sdf:ACG33_15245"/>
<accession>A0A127FEY5</accession>
<feature type="chain" id="PRO_5007448377" evidence="2">
    <location>
        <begin position="20"/>
        <end position="85"/>
    </location>
</feature>
<proteinExistence type="predicted"/>
<protein>
    <submittedName>
        <fullName evidence="3">Uncharacterized protein</fullName>
    </submittedName>
</protein>
<keyword evidence="4" id="KW-1185">Reference proteome</keyword>
<keyword evidence="1" id="KW-0812">Transmembrane</keyword>
<feature type="transmembrane region" description="Helical" evidence="1">
    <location>
        <begin position="28"/>
        <end position="46"/>
    </location>
</feature>
<name>A0A127FEY5_STEDE</name>
<keyword evidence="2" id="KW-0732">Signal</keyword>
<evidence type="ECO:0000313" key="4">
    <source>
        <dbReference type="Proteomes" id="UP000070250"/>
    </source>
</evidence>
<dbReference type="STRING" id="465721.ACG33_15245"/>
<organism evidence="3 4">
    <name type="scientific">Steroidobacter denitrificans</name>
    <dbReference type="NCBI Taxonomy" id="465721"/>
    <lineage>
        <taxon>Bacteria</taxon>
        <taxon>Pseudomonadati</taxon>
        <taxon>Pseudomonadota</taxon>
        <taxon>Gammaproteobacteria</taxon>
        <taxon>Steroidobacterales</taxon>
        <taxon>Steroidobacteraceae</taxon>
        <taxon>Steroidobacter</taxon>
    </lineage>
</organism>
<feature type="signal peptide" evidence="2">
    <location>
        <begin position="1"/>
        <end position="19"/>
    </location>
</feature>
<feature type="transmembrane region" description="Helical" evidence="1">
    <location>
        <begin position="55"/>
        <end position="76"/>
    </location>
</feature>
<reference evidence="3 4" key="1">
    <citation type="submission" date="2015-06" db="EMBL/GenBank/DDBJ databases">
        <title>A Comprehensive Approach to Explore the Metabolic and Phylogenetic Diversity of Bacterial Steroid Degradation in the Environment: Testosterone as an Example.</title>
        <authorList>
            <person name="Yang F.-C."/>
            <person name="Chen Y.-L."/>
            <person name="Yu C.-P."/>
            <person name="Tang S.-L."/>
            <person name="Wang P.-H."/>
            <person name="Ismail W."/>
            <person name="Wang C.-H."/>
            <person name="Yang C.-Y."/>
            <person name="Chiang Y.-R."/>
        </authorList>
    </citation>
    <scope>NUCLEOTIDE SEQUENCE [LARGE SCALE GENOMIC DNA]</scope>
    <source>
        <strain evidence="3 4">DSM 18526</strain>
    </source>
</reference>
<keyword evidence="1" id="KW-0472">Membrane</keyword>
<evidence type="ECO:0000313" key="3">
    <source>
        <dbReference type="EMBL" id="AMN48428.1"/>
    </source>
</evidence>